<dbReference type="AlphaFoldDB" id="A0A7Y1F7N4"/>
<organism evidence="1 2">
    <name type="scientific">Pseudomonas veronii</name>
    <dbReference type="NCBI Taxonomy" id="76761"/>
    <lineage>
        <taxon>Bacteria</taxon>
        <taxon>Pseudomonadati</taxon>
        <taxon>Pseudomonadota</taxon>
        <taxon>Gammaproteobacteria</taxon>
        <taxon>Pseudomonadales</taxon>
        <taxon>Pseudomonadaceae</taxon>
        <taxon>Pseudomonas</taxon>
    </lineage>
</organism>
<name>A0A7Y1F7N4_PSEVE</name>
<evidence type="ECO:0000313" key="1">
    <source>
        <dbReference type="EMBL" id="NMY07734.1"/>
    </source>
</evidence>
<evidence type="ECO:0000313" key="2">
    <source>
        <dbReference type="Proteomes" id="UP000537729"/>
    </source>
</evidence>
<proteinExistence type="predicted"/>
<sequence>MKKLSVLFLKMGRFFGISKHAGTHIDMGIHWKSYISASTSKLSRLAFAEANIELHSTPVPELRRQAAGLLQHLKFDLSRPVVISDKGILISLCANNERYVVLYRSDRDDAFAQRINEPCQERDADACEYVDAFFFFLVKEFNIPLPPSVTKDDVVARISKEEKVAVIDFDDVVNFHGFFFAWKVGESTSSADFVDLLTWQVDGQYSIGFTDDNPTYGIDRVTSAELGIEVLDLRQLCRDIVSPLAIATDKKIHQAAVILPMPDQLGEALMSISPSRDELVFGPGGGICFKFMQGGSEFLALSLRNFYDFEIGSVLSALTEIGVNEVNFESAHFLSFVFTHGQYLDVAREHLSHPEELENRLDVKDTFSCRLEDIASVYEDVRVFELSQASVSSLFAVLCHLAARFRTARSPFVPVEIIDVSRRLLLLQNAPYENIYFSLSASHWKHAFIEIYRVLEGLYYFGWMHGIKQIFGANYAEHDLYLTLQDQLSWRYQEKASIVKLFEIVPRTVLSTHDPVGIKSLSGCFENQSDIAVMKKFAHLIYSIRNSNVHQGESEDGTSIEVSADCWPKLTYCLFLIVEHLYSFYQAGMPRSPTSQASGSPKLV</sequence>
<protein>
    <submittedName>
        <fullName evidence="1">Uncharacterized protein</fullName>
    </submittedName>
</protein>
<accession>A0A7Y1F7N4</accession>
<dbReference type="RefSeq" id="WP_169883810.1">
    <property type="nucleotide sequence ID" value="NZ_JAAQWG010000005.1"/>
</dbReference>
<dbReference type="EMBL" id="JAAQWG010000005">
    <property type="protein sequence ID" value="NMY07734.1"/>
    <property type="molecule type" value="Genomic_DNA"/>
</dbReference>
<dbReference type="Proteomes" id="UP000537729">
    <property type="component" value="Unassembled WGS sequence"/>
</dbReference>
<comment type="caution">
    <text evidence="1">The sequence shown here is derived from an EMBL/GenBank/DDBJ whole genome shotgun (WGS) entry which is preliminary data.</text>
</comment>
<gene>
    <name evidence="1" type="ORF">HBO38_04575</name>
</gene>
<reference evidence="1 2" key="1">
    <citation type="journal article" date="2020" name="Front. Microbiol.">
        <title>Genetic Organization of the aprX-lipA2 Operon Affects the Proteolytic Potential of Pseudomonas Species in Milk.</title>
        <authorList>
            <person name="Maier C."/>
            <person name="Huptas C."/>
            <person name="von Neubeck M."/>
            <person name="Scherer S."/>
            <person name="Wenning M."/>
            <person name="Lucking G."/>
        </authorList>
    </citation>
    <scope>NUCLEOTIDE SEQUENCE [LARGE SCALE GENOMIC DNA]</scope>
    <source>
        <strain evidence="1 2">DSM 16272</strain>
    </source>
</reference>